<proteinExistence type="predicted"/>
<feature type="region of interest" description="Disordered" evidence="1">
    <location>
        <begin position="190"/>
        <end position="209"/>
    </location>
</feature>
<feature type="compositionally biased region" description="Polar residues" evidence="1">
    <location>
        <begin position="197"/>
        <end position="209"/>
    </location>
</feature>
<dbReference type="OrthoDB" id="5842556at2759"/>
<keyword evidence="3" id="KW-1185">Reference proteome</keyword>
<sequence length="209" mass="23061">MFDLQAETTKFNCIFNKQNYGLYKSSNTYPYPRTHSLVVVPSTRPIAPEDDDNQSTSVSRPKPRPPLNRAIPPIPESRSNDSIMTQASERKISVAENNTAVVICDTQTTSVNDVANGSSKAAKNLVKQISTEKCVDDDYSLVIENKLAQNLAAKNPVSITAKKSRLSETPKSPLMSVAHSVLSKLGNRFGRSETRPNLRTTTSMSRFEL</sequence>
<organism evidence="4">
    <name type="scientific">Enterobius vermicularis</name>
    <name type="common">Human pinworm</name>
    <dbReference type="NCBI Taxonomy" id="51028"/>
    <lineage>
        <taxon>Eukaryota</taxon>
        <taxon>Metazoa</taxon>
        <taxon>Ecdysozoa</taxon>
        <taxon>Nematoda</taxon>
        <taxon>Chromadorea</taxon>
        <taxon>Rhabditida</taxon>
        <taxon>Spirurina</taxon>
        <taxon>Oxyuridomorpha</taxon>
        <taxon>Oxyuroidea</taxon>
        <taxon>Oxyuridae</taxon>
        <taxon>Enterobius</taxon>
    </lineage>
</organism>
<evidence type="ECO:0000256" key="1">
    <source>
        <dbReference type="SAM" id="MobiDB-lite"/>
    </source>
</evidence>
<evidence type="ECO:0000313" key="3">
    <source>
        <dbReference type="Proteomes" id="UP000274131"/>
    </source>
</evidence>
<feature type="region of interest" description="Disordered" evidence="1">
    <location>
        <begin position="43"/>
        <end position="81"/>
    </location>
</feature>
<reference evidence="4" key="1">
    <citation type="submission" date="2017-02" db="UniProtKB">
        <authorList>
            <consortium name="WormBaseParasite"/>
        </authorList>
    </citation>
    <scope>IDENTIFICATION</scope>
</reference>
<evidence type="ECO:0000313" key="2">
    <source>
        <dbReference type="EMBL" id="VDD96854.1"/>
    </source>
</evidence>
<reference evidence="2 3" key="2">
    <citation type="submission" date="2018-10" db="EMBL/GenBank/DDBJ databases">
        <authorList>
            <consortium name="Pathogen Informatics"/>
        </authorList>
    </citation>
    <scope>NUCLEOTIDE SEQUENCE [LARGE SCALE GENOMIC DNA]</scope>
</reference>
<evidence type="ECO:0000313" key="4">
    <source>
        <dbReference type="WBParaSite" id="EVEC_0001240401-mRNA-1"/>
    </source>
</evidence>
<dbReference type="EMBL" id="UXUI01012369">
    <property type="protein sequence ID" value="VDD96854.1"/>
    <property type="molecule type" value="Genomic_DNA"/>
</dbReference>
<dbReference type="AlphaFoldDB" id="A0A0N4VN58"/>
<protein>
    <submittedName>
        <fullName evidence="4">WH2 domain-containing protein</fullName>
    </submittedName>
</protein>
<dbReference type="WBParaSite" id="EVEC_0001240401-mRNA-1">
    <property type="protein sequence ID" value="EVEC_0001240401-mRNA-1"/>
    <property type="gene ID" value="EVEC_0001240401"/>
</dbReference>
<accession>A0A0N4VN58</accession>
<gene>
    <name evidence="2" type="ORF">EVEC_LOCUS11605</name>
</gene>
<dbReference type="Proteomes" id="UP000274131">
    <property type="component" value="Unassembled WGS sequence"/>
</dbReference>
<name>A0A0N4VN58_ENTVE</name>